<feature type="non-terminal residue" evidence="1">
    <location>
        <position position="260"/>
    </location>
</feature>
<dbReference type="OMA" id="SCDESEW"/>
<organism evidence="1 2">
    <name type="scientific">Penicillium nalgiovense</name>
    <dbReference type="NCBI Taxonomy" id="60175"/>
    <lineage>
        <taxon>Eukaryota</taxon>
        <taxon>Fungi</taxon>
        <taxon>Dikarya</taxon>
        <taxon>Ascomycota</taxon>
        <taxon>Pezizomycotina</taxon>
        <taxon>Eurotiomycetes</taxon>
        <taxon>Eurotiomycetidae</taxon>
        <taxon>Eurotiales</taxon>
        <taxon>Aspergillaceae</taxon>
        <taxon>Penicillium</taxon>
    </lineage>
</organism>
<evidence type="ECO:0000313" key="1">
    <source>
        <dbReference type="EMBL" id="OQE62172.1"/>
    </source>
</evidence>
<reference evidence="2" key="1">
    <citation type="journal article" date="2017" name="Nat. Microbiol.">
        <title>Global analysis of biosynthetic gene clusters reveals vast potential of secondary metabolite production in Penicillium species.</title>
        <authorList>
            <person name="Nielsen J.C."/>
            <person name="Grijseels S."/>
            <person name="Prigent S."/>
            <person name="Ji B."/>
            <person name="Dainat J."/>
            <person name="Nielsen K.F."/>
            <person name="Frisvad J.C."/>
            <person name="Workman M."/>
            <person name="Nielsen J."/>
        </authorList>
    </citation>
    <scope>NUCLEOTIDE SEQUENCE [LARGE SCALE GENOMIC DNA]</scope>
    <source>
        <strain evidence="2">IBT 13039</strain>
    </source>
</reference>
<proteinExistence type="predicted"/>
<dbReference type="EMBL" id="MOOB01000270">
    <property type="protein sequence ID" value="OQE62172.1"/>
    <property type="molecule type" value="Genomic_DNA"/>
</dbReference>
<dbReference type="AlphaFoldDB" id="A0A1V6WGZ4"/>
<comment type="caution">
    <text evidence="1">The sequence shown here is derived from an EMBL/GenBank/DDBJ whole genome shotgun (WGS) entry which is preliminary data.</text>
</comment>
<dbReference type="Proteomes" id="UP000191691">
    <property type="component" value="Unassembled WGS sequence"/>
</dbReference>
<sequence>SEDNLHHVVARATDTQFTALPNSGRIRVHTSCLSYWNLGEWDATMEQLKVVANYGRQATQMTLDLINNNMNNNNPTLHTQQRRMIDLFMVLYGSFRWDDVAAKTRVRDRAVRVNQMAAIFANGLIQNTANWNFSCDESEWVLDPNVPSTIKEEFWMIKDLPAGPRKQKVSASLCTIPQDYKAGFGGRQAEAVTLTAKHTQGNPNWITFCAGVWSQLKFQTKVWYQPANKAAVVKNGDFLYHMIHNTLERLLAHEFTYGEG</sequence>
<gene>
    <name evidence="1" type="ORF">PENNAL_c0270G04016</name>
</gene>
<keyword evidence="2" id="KW-1185">Reference proteome</keyword>
<feature type="non-terminal residue" evidence="1">
    <location>
        <position position="1"/>
    </location>
</feature>
<protein>
    <submittedName>
        <fullName evidence="1">Uncharacterized protein</fullName>
    </submittedName>
</protein>
<name>A0A1V6WGZ4_PENNA</name>
<accession>A0A1V6WGZ4</accession>
<evidence type="ECO:0000313" key="2">
    <source>
        <dbReference type="Proteomes" id="UP000191691"/>
    </source>
</evidence>